<name>A0AAD3T542_NEPGR</name>
<sequence length="106" mass="12409">MHWLHLSEISIHTHVADRGCERGFGSKIVSKGSLIYLKNIGGEIQKIVEERKEAFKSYLRVKILEENVREANCCPTLAEGQNNYLENDISMKERDKHTYTFTRIWR</sequence>
<accession>A0AAD3T542</accession>
<comment type="caution">
    <text evidence="1">The sequence shown here is derived from an EMBL/GenBank/DDBJ whole genome shotgun (WGS) entry which is preliminary data.</text>
</comment>
<dbReference type="EMBL" id="BSYO01000025">
    <property type="protein sequence ID" value="GMH22912.1"/>
    <property type="molecule type" value="Genomic_DNA"/>
</dbReference>
<dbReference type="AlphaFoldDB" id="A0AAD3T542"/>
<evidence type="ECO:0000313" key="1">
    <source>
        <dbReference type="EMBL" id="GMH22912.1"/>
    </source>
</evidence>
<gene>
    <name evidence="1" type="ORF">Nepgr_024755</name>
</gene>
<dbReference type="Proteomes" id="UP001279734">
    <property type="component" value="Unassembled WGS sequence"/>
</dbReference>
<proteinExistence type="predicted"/>
<organism evidence="1 2">
    <name type="scientific">Nepenthes gracilis</name>
    <name type="common">Slender pitcher plant</name>
    <dbReference type="NCBI Taxonomy" id="150966"/>
    <lineage>
        <taxon>Eukaryota</taxon>
        <taxon>Viridiplantae</taxon>
        <taxon>Streptophyta</taxon>
        <taxon>Embryophyta</taxon>
        <taxon>Tracheophyta</taxon>
        <taxon>Spermatophyta</taxon>
        <taxon>Magnoliopsida</taxon>
        <taxon>eudicotyledons</taxon>
        <taxon>Gunneridae</taxon>
        <taxon>Pentapetalae</taxon>
        <taxon>Caryophyllales</taxon>
        <taxon>Nepenthaceae</taxon>
        <taxon>Nepenthes</taxon>
    </lineage>
</organism>
<protein>
    <submittedName>
        <fullName evidence="1">Uncharacterized protein</fullName>
    </submittedName>
</protein>
<keyword evidence="2" id="KW-1185">Reference proteome</keyword>
<reference evidence="1" key="1">
    <citation type="submission" date="2023-05" db="EMBL/GenBank/DDBJ databases">
        <title>Nepenthes gracilis genome sequencing.</title>
        <authorList>
            <person name="Fukushima K."/>
        </authorList>
    </citation>
    <scope>NUCLEOTIDE SEQUENCE</scope>
    <source>
        <strain evidence="1">SING2019-196</strain>
    </source>
</reference>
<evidence type="ECO:0000313" key="2">
    <source>
        <dbReference type="Proteomes" id="UP001279734"/>
    </source>
</evidence>